<dbReference type="GO" id="GO:0000981">
    <property type="term" value="F:DNA-binding transcription factor activity, RNA polymerase II-specific"/>
    <property type="evidence" value="ECO:0007669"/>
    <property type="project" value="TreeGrafter"/>
</dbReference>
<dbReference type="PANTHER" id="PTHR12081">
    <property type="entry name" value="TRANSCRIPTION FACTOR E2F"/>
    <property type="match status" value="1"/>
</dbReference>
<keyword evidence="5 11" id="KW-0238">DNA-binding</keyword>
<evidence type="ECO:0000256" key="8">
    <source>
        <dbReference type="ARBA" id="ARBA00023242"/>
    </source>
</evidence>
<reference evidence="14 15" key="1">
    <citation type="journal article" date="2020" name="Nature">
        <title>Six reference-quality genomes reveal evolution of bat adaptations.</title>
        <authorList>
            <person name="Jebb D."/>
            <person name="Huang Z."/>
            <person name="Pippel M."/>
            <person name="Hughes G.M."/>
            <person name="Lavrichenko K."/>
            <person name="Devanna P."/>
            <person name="Winkler S."/>
            <person name="Jermiin L.S."/>
            <person name="Skirmuntt E.C."/>
            <person name="Katzourakis A."/>
            <person name="Burkitt-Gray L."/>
            <person name="Ray D.A."/>
            <person name="Sullivan K.A.M."/>
            <person name="Roscito J.G."/>
            <person name="Kirilenko B.M."/>
            <person name="Davalos L.M."/>
            <person name="Corthals A.P."/>
            <person name="Power M.L."/>
            <person name="Jones G."/>
            <person name="Ransome R.D."/>
            <person name="Dechmann D.K.N."/>
            <person name="Locatelli A.G."/>
            <person name="Puechmaille S.J."/>
            <person name="Fedrigo O."/>
            <person name="Jarvis E.D."/>
            <person name="Hiller M."/>
            <person name="Vernes S.C."/>
            <person name="Myers E.W."/>
            <person name="Teeling E.C."/>
        </authorList>
    </citation>
    <scope>NUCLEOTIDE SEQUENCE [LARGE SCALE GENOMIC DNA]</scope>
    <source>
        <strain evidence="14">MRouAeg1</strain>
        <tissue evidence="14">Muscle</tissue>
    </source>
</reference>
<comment type="caution">
    <text evidence="14">The sequence shown here is derived from an EMBL/GenBank/DDBJ whole genome shotgun (WGS) entry which is preliminary data.</text>
</comment>
<evidence type="ECO:0000256" key="4">
    <source>
        <dbReference type="ARBA" id="ARBA00023015"/>
    </source>
</evidence>
<sequence>MEVNCLTLKDLINPRQPRLDFGIEDGENAQKENIFVDPSRMAPKTPIKNEPIDLSKQNIFTPERNPNTPVKLVDRQQAEPWTPTANLKMLISAASPDIRDREKKKGLFRPIENKDNVFTDSLQLDVGDSAVDDFEKQRPSRKQKSLGLLCQKFLARYPSYPLSTEKTTISLDEVAVSLGVERRRIYDIVNVLESLHLVSRVAKNQYGWHGRHSLPKTLRNLQRLGEEQKYEEQMAHLQQKELDLMDYKFGEPKKDGYPDPQDQQLLDFSEPDCPSCESIVTT</sequence>
<dbReference type="Pfam" id="PF02319">
    <property type="entry name" value="WHD_E2F_TDP"/>
    <property type="match status" value="1"/>
</dbReference>
<dbReference type="InterPro" id="IPR015633">
    <property type="entry name" value="E2F"/>
</dbReference>
<keyword evidence="9" id="KW-0131">Cell cycle</keyword>
<dbReference type="Gene3D" id="1.10.10.10">
    <property type="entry name" value="Winged helix-like DNA-binding domain superfamily/Winged helix DNA-binding domain"/>
    <property type="match status" value="1"/>
</dbReference>
<evidence type="ECO:0000256" key="6">
    <source>
        <dbReference type="ARBA" id="ARBA00023159"/>
    </source>
</evidence>
<keyword evidence="15" id="KW-1185">Reference proteome</keyword>
<dbReference type="AlphaFoldDB" id="A0A7J8JCT5"/>
<proteinExistence type="inferred from homology"/>
<evidence type="ECO:0000256" key="3">
    <source>
        <dbReference type="ARBA" id="ARBA00022491"/>
    </source>
</evidence>
<evidence type="ECO:0000313" key="14">
    <source>
        <dbReference type="EMBL" id="KAF6494647.1"/>
    </source>
</evidence>
<dbReference type="GO" id="GO:0090575">
    <property type="term" value="C:RNA polymerase II transcription regulator complex"/>
    <property type="evidence" value="ECO:0007669"/>
    <property type="project" value="TreeGrafter"/>
</dbReference>
<evidence type="ECO:0000256" key="7">
    <source>
        <dbReference type="ARBA" id="ARBA00023163"/>
    </source>
</evidence>
<keyword evidence="8 11" id="KW-0539">Nucleus</keyword>
<gene>
    <name evidence="14" type="ORF">HJG63_004233</name>
</gene>
<evidence type="ECO:0000256" key="10">
    <source>
        <dbReference type="ARBA" id="ARBA00039675"/>
    </source>
</evidence>
<evidence type="ECO:0000259" key="13">
    <source>
        <dbReference type="SMART" id="SM01372"/>
    </source>
</evidence>
<protein>
    <recommendedName>
        <fullName evidence="10">Transcription factor E2F7</fullName>
    </recommendedName>
</protein>
<comment type="similarity">
    <text evidence="2 11">Belongs to the E2F/DP family.</text>
</comment>
<evidence type="ECO:0000256" key="2">
    <source>
        <dbReference type="ARBA" id="ARBA00010940"/>
    </source>
</evidence>
<evidence type="ECO:0000256" key="5">
    <source>
        <dbReference type="ARBA" id="ARBA00023125"/>
    </source>
</evidence>
<organism evidence="14 15">
    <name type="scientific">Rousettus aegyptiacus</name>
    <name type="common">Egyptian fruit bat</name>
    <name type="synonym">Pteropus aegyptiacus</name>
    <dbReference type="NCBI Taxonomy" id="9407"/>
    <lineage>
        <taxon>Eukaryota</taxon>
        <taxon>Metazoa</taxon>
        <taxon>Chordata</taxon>
        <taxon>Craniata</taxon>
        <taxon>Vertebrata</taxon>
        <taxon>Euteleostomi</taxon>
        <taxon>Mammalia</taxon>
        <taxon>Eutheria</taxon>
        <taxon>Laurasiatheria</taxon>
        <taxon>Chiroptera</taxon>
        <taxon>Yinpterochiroptera</taxon>
        <taxon>Pteropodoidea</taxon>
        <taxon>Pteropodidae</taxon>
        <taxon>Rousettinae</taxon>
        <taxon>Rousettus</taxon>
    </lineage>
</organism>
<dbReference type="EMBL" id="JACASE010000002">
    <property type="protein sequence ID" value="KAF6494647.1"/>
    <property type="molecule type" value="Genomic_DNA"/>
</dbReference>
<evidence type="ECO:0000313" key="15">
    <source>
        <dbReference type="Proteomes" id="UP000593571"/>
    </source>
</evidence>
<keyword evidence="7 11" id="KW-0804">Transcription</keyword>
<evidence type="ECO:0000256" key="1">
    <source>
        <dbReference type="ARBA" id="ARBA00004123"/>
    </source>
</evidence>
<dbReference type="GO" id="GO:0000978">
    <property type="term" value="F:RNA polymerase II cis-regulatory region sequence-specific DNA binding"/>
    <property type="evidence" value="ECO:0007669"/>
    <property type="project" value="InterPro"/>
</dbReference>
<evidence type="ECO:0000256" key="9">
    <source>
        <dbReference type="ARBA" id="ARBA00023306"/>
    </source>
</evidence>
<feature type="region of interest" description="Disordered" evidence="12">
    <location>
        <begin position="248"/>
        <end position="282"/>
    </location>
</feature>
<dbReference type="InterPro" id="IPR036390">
    <property type="entry name" value="WH_DNA-bd_sf"/>
</dbReference>
<dbReference type="InterPro" id="IPR036388">
    <property type="entry name" value="WH-like_DNA-bd_sf"/>
</dbReference>
<accession>A0A7J8JCT5</accession>
<dbReference type="PANTHER" id="PTHR12081:SF25">
    <property type="entry name" value="TRANSCRIPTION FACTOR E2F7"/>
    <property type="match status" value="1"/>
</dbReference>
<dbReference type="SMART" id="SM01372">
    <property type="entry name" value="E2F_TDP"/>
    <property type="match status" value="1"/>
</dbReference>
<keyword evidence="3" id="KW-0678">Repressor</keyword>
<evidence type="ECO:0000256" key="12">
    <source>
        <dbReference type="SAM" id="MobiDB-lite"/>
    </source>
</evidence>
<comment type="subcellular location">
    <subcellularLocation>
        <location evidence="1 11">Nucleus</location>
    </subcellularLocation>
</comment>
<dbReference type="Proteomes" id="UP000593571">
    <property type="component" value="Unassembled WGS sequence"/>
</dbReference>
<keyword evidence="4 11" id="KW-0805">Transcription regulation</keyword>
<feature type="compositionally biased region" description="Basic and acidic residues" evidence="12">
    <location>
        <begin position="248"/>
        <end position="257"/>
    </location>
</feature>
<dbReference type="FunFam" id="1.10.10.10:FF:000073">
    <property type="entry name" value="E2F transcription factor 8"/>
    <property type="match status" value="1"/>
</dbReference>
<evidence type="ECO:0000256" key="11">
    <source>
        <dbReference type="RuleBase" id="RU003796"/>
    </source>
</evidence>
<dbReference type="InterPro" id="IPR003316">
    <property type="entry name" value="E2F_WHTH_DNA-bd_dom"/>
</dbReference>
<keyword evidence="6" id="KW-0010">Activator</keyword>
<name>A0A7J8JCT5_ROUAE</name>
<feature type="domain" description="E2F/DP family winged-helix DNA-binding" evidence="13">
    <location>
        <begin position="141"/>
        <end position="210"/>
    </location>
</feature>
<dbReference type="SUPFAM" id="SSF46785">
    <property type="entry name" value="Winged helix' DNA-binding domain"/>
    <property type="match status" value="1"/>
</dbReference>